<gene>
    <name evidence="1" type="ORF">Goshw_028356</name>
</gene>
<protein>
    <submittedName>
        <fullName evidence="1">Uncharacterized protein</fullName>
    </submittedName>
</protein>
<organism evidence="1 2">
    <name type="scientific">Gossypium schwendimanii</name>
    <name type="common">Cotton</name>
    <dbReference type="NCBI Taxonomy" id="34291"/>
    <lineage>
        <taxon>Eukaryota</taxon>
        <taxon>Viridiplantae</taxon>
        <taxon>Streptophyta</taxon>
        <taxon>Embryophyta</taxon>
        <taxon>Tracheophyta</taxon>
        <taxon>Spermatophyta</taxon>
        <taxon>Magnoliopsida</taxon>
        <taxon>eudicotyledons</taxon>
        <taxon>Gunneridae</taxon>
        <taxon>Pentapetalae</taxon>
        <taxon>rosids</taxon>
        <taxon>malvids</taxon>
        <taxon>Malvales</taxon>
        <taxon>Malvaceae</taxon>
        <taxon>Malvoideae</taxon>
        <taxon>Gossypium</taxon>
    </lineage>
</organism>
<dbReference type="AlphaFoldDB" id="A0A7J9N758"/>
<name>A0A7J9N758_GOSSC</name>
<evidence type="ECO:0000313" key="1">
    <source>
        <dbReference type="EMBL" id="MBA0879151.1"/>
    </source>
</evidence>
<keyword evidence="2" id="KW-1185">Reference proteome</keyword>
<accession>A0A7J9N758</accession>
<sequence>MVLMYHLDIKIEPPTPYQEQLKKALEDYQSNIPDPKEWSQDYPWFSSSVIENTSYWTNLEKKTSPIEMEDNFDNLRDGLEQQIEQMDIKCYRAKEEKAKMIEKLKLTSDVSIDYESD</sequence>
<evidence type="ECO:0000313" key="2">
    <source>
        <dbReference type="Proteomes" id="UP000593576"/>
    </source>
</evidence>
<dbReference type="EMBL" id="JABFAF010274238">
    <property type="protein sequence ID" value="MBA0879151.1"/>
    <property type="molecule type" value="Genomic_DNA"/>
</dbReference>
<reference evidence="1 2" key="1">
    <citation type="journal article" date="2019" name="Genome Biol. Evol.">
        <title>Insights into the evolution of the New World diploid cottons (Gossypium, subgenus Houzingenia) based on genome sequencing.</title>
        <authorList>
            <person name="Grover C.E."/>
            <person name="Arick M.A. 2nd"/>
            <person name="Thrash A."/>
            <person name="Conover J.L."/>
            <person name="Sanders W.S."/>
            <person name="Peterson D.G."/>
            <person name="Frelichowski J.E."/>
            <person name="Scheffler J.A."/>
            <person name="Scheffler B.E."/>
            <person name="Wendel J.F."/>
        </authorList>
    </citation>
    <scope>NUCLEOTIDE SEQUENCE [LARGE SCALE GENOMIC DNA]</scope>
    <source>
        <strain evidence="1">1</strain>
        <tissue evidence="1">Leaf</tissue>
    </source>
</reference>
<dbReference type="OrthoDB" id="984444at2759"/>
<dbReference type="Proteomes" id="UP000593576">
    <property type="component" value="Unassembled WGS sequence"/>
</dbReference>
<comment type="caution">
    <text evidence="1">The sequence shown here is derived from an EMBL/GenBank/DDBJ whole genome shotgun (WGS) entry which is preliminary data.</text>
</comment>
<proteinExistence type="predicted"/>